<dbReference type="EMBL" id="AFZZ01000023">
    <property type="protein sequence ID" value="EHJ42024.1"/>
    <property type="molecule type" value="Genomic_DNA"/>
</dbReference>
<organism evidence="1 2">
    <name type="scientific">Leyella stercorea DSM 18206</name>
    <dbReference type="NCBI Taxonomy" id="1002367"/>
    <lineage>
        <taxon>Bacteria</taxon>
        <taxon>Pseudomonadati</taxon>
        <taxon>Bacteroidota</taxon>
        <taxon>Bacteroidia</taxon>
        <taxon>Bacteroidales</taxon>
        <taxon>Prevotellaceae</taxon>
        <taxon>Leyella</taxon>
    </lineage>
</organism>
<gene>
    <name evidence="1" type="ORF">HMPREF0673_00169</name>
</gene>
<dbReference type="HOGENOM" id="CLU_2452155_0_0_10"/>
<name>G6AU86_9BACT</name>
<protein>
    <submittedName>
        <fullName evidence="1">Uncharacterized protein</fullName>
    </submittedName>
</protein>
<accession>G6AU86</accession>
<comment type="caution">
    <text evidence="1">The sequence shown here is derived from an EMBL/GenBank/DDBJ whole genome shotgun (WGS) entry which is preliminary data.</text>
</comment>
<proteinExistence type="predicted"/>
<dbReference type="AlphaFoldDB" id="G6AU86"/>
<sequence length="89" mass="10217">MRTKWREQQAKARVHSLVQELKHLPGQPQKTERPDFSNVACRGSKNRTAFIQSILSKRVIPIRMEQGQNTQLRVAAVSAPEKEGVKKWP</sequence>
<dbReference type="Proteomes" id="UP000004407">
    <property type="component" value="Unassembled WGS sequence"/>
</dbReference>
<evidence type="ECO:0000313" key="2">
    <source>
        <dbReference type="Proteomes" id="UP000004407"/>
    </source>
</evidence>
<evidence type="ECO:0000313" key="1">
    <source>
        <dbReference type="EMBL" id="EHJ42024.1"/>
    </source>
</evidence>
<reference evidence="1 2" key="1">
    <citation type="submission" date="2011-08" db="EMBL/GenBank/DDBJ databases">
        <authorList>
            <person name="Weinstock G."/>
            <person name="Sodergren E."/>
            <person name="Clifton S."/>
            <person name="Fulton L."/>
            <person name="Fulton B."/>
            <person name="Courtney L."/>
            <person name="Fronick C."/>
            <person name="Harrison M."/>
            <person name="Strong C."/>
            <person name="Farmer C."/>
            <person name="Delahaunty K."/>
            <person name="Markovic C."/>
            <person name="Hall O."/>
            <person name="Minx P."/>
            <person name="Tomlinson C."/>
            <person name="Mitreva M."/>
            <person name="Hou S."/>
            <person name="Chen J."/>
            <person name="Wollam A."/>
            <person name="Pepin K.H."/>
            <person name="Johnson M."/>
            <person name="Bhonagiri V."/>
            <person name="Zhang X."/>
            <person name="Suruliraj S."/>
            <person name="Warren W."/>
            <person name="Chinwalla A."/>
            <person name="Mardis E.R."/>
            <person name="Wilson R.K."/>
        </authorList>
    </citation>
    <scope>NUCLEOTIDE SEQUENCE [LARGE SCALE GENOMIC DNA]</scope>
    <source>
        <strain evidence="1 2">DSM 18206</strain>
    </source>
</reference>